<keyword evidence="9" id="KW-1185">Reference proteome</keyword>
<evidence type="ECO:0000256" key="2">
    <source>
        <dbReference type="ARBA" id="ARBA00007430"/>
    </source>
</evidence>
<reference evidence="8" key="2">
    <citation type="journal article" date="2022" name="BMC Genomics">
        <title>Comparative genome analysis of mycobacteria focusing on tRNA and non-coding RNA.</title>
        <authorList>
            <person name="Behra P.R.K."/>
            <person name="Pettersson B.M.F."/>
            <person name="Ramesh M."/>
            <person name="Das S."/>
            <person name="Dasgupta S."/>
            <person name="Kirsebom L.A."/>
        </authorList>
    </citation>
    <scope>NUCLEOTIDE SEQUENCE</scope>
    <source>
        <strain evidence="8">DSM 44615</strain>
    </source>
</reference>
<feature type="transmembrane region" description="Helical" evidence="7">
    <location>
        <begin position="53"/>
        <end position="77"/>
    </location>
</feature>
<feature type="transmembrane region" description="Helical" evidence="7">
    <location>
        <begin position="454"/>
        <end position="475"/>
    </location>
</feature>
<name>A0A9X2YG22_9MYCO</name>
<keyword evidence="5 7" id="KW-1133">Transmembrane helix</keyword>
<accession>A0A9X2YG22</accession>
<organism evidence="8 9">
    <name type="scientific">[Mycobacterium] manitobense</name>
    <dbReference type="NCBI Taxonomy" id="190147"/>
    <lineage>
        <taxon>Bacteria</taxon>
        <taxon>Bacillati</taxon>
        <taxon>Actinomycetota</taxon>
        <taxon>Actinomycetes</taxon>
        <taxon>Mycobacteriales</taxon>
        <taxon>Mycobacteriaceae</taxon>
        <taxon>Mycolicibacterium</taxon>
    </lineage>
</organism>
<evidence type="ECO:0000313" key="8">
    <source>
        <dbReference type="EMBL" id="MCV7173812.1"/>
    </source>
</evidence>
<evidence type="ECO:0000313" key="9">
    <source>
        <dbReference type="Proteomes" id="UP001140293"/>
    </source>
</evidence>
<dbReference type="Proteomes" id="UP001140293">
    <property type="component" value="Unassembled WGS sequence"/>
</dbReference>
<reference evidence="8" key="1">
    <citation type="submission" date="2020-07" db="EMBL/GenBank/DDBJ databases">
        <authorList>
            <person name="Pettersson B.M.F."/>
            <person name="Behra P.R.K."/>
            <person name="Ramesh M."/>
            <person name="Das S."/>
            <person name="Dasgupta S."/>
            <person name="Kirsebom L.A."/>
        </authorList>
    </citation>
    <scope>NUCLEOTIDE SEQUENCE</scope>
    <source>
        <strain evidence="8">DSM 44615</strain>
    </source>
</reference>
<feature type="transmembrane region" description="Helical" evidence="7">
    <location>
        <begin position="332"/>
        <end position="352"/>
    </location>
</feature>
<dbReference type="RefSeq" id="WP_264015981.1">
    <property type="nucleotide sequence ID" value="NZ_JACKSJ010000254.1"/>
</dbReference>
<dbReference type="Pfam" id="PF13440">
    <property type="entry name" value="Polysacc_synt_3"/>
    <property type="match status" value="1"/>
</dbReference>
<keyword evidence="4 7" id="KW-0812">Transmembrane</keyword>
<feature type="transmembrane region" description="Helical" evidence="7">
    <location>
        <begin position="422"/>
        <end position="442"/>
    </location>
</feature>
<dbReference type="EMBL" id="JACKSJ010000254">
    <property type="protein sequence ID" value="MCV7173812.1"/>
    <property type="molecule type" value="Genomic_DNA"/>
</dbReference>
<keyword evidence="6 7" id="KW-0472">Membrane</keyword>
<feature type="transmembrane region" description="Helical" evidence="7">
    <location>
        <begin position="156"/>
        <end position="174"/>
    </location>
</feature>
<gene>
    <name evidence="8" type="ORF">H7I41_28200</name>
</gene>
<evidence type="ECO:0000256" key="1">
    <source>
        <dbReference type="ARBA" id="ARBA00004651"/>
    </source>
</evidence>
<feature type="transmembrane region" description="Helical" evidence="7">
    <location>
        <begin position="390"/>
        <end position="410"/>
    </location>
</feature>
<dbReference type="PANTHER" id="PTHR30250">
    <property type="entry name" value="PST FAMILY PREDICTED COLANIC ACID TRANSPORTER"/>
    <property type="match status" value="1"/>
</dbReference>
<dbReference type="AlphaFoldDB" id="A0A9X2YG22"/>
<sequence>MTLTEPGVPAGGIGRAVKRGAAMAGGAVILVQFVSIAQTLALGRLLGPELVGLYTAGAVLVSFVMTVAQGALSQALIHREHDIEDAANTVMVVTACTGLLFTLASLAAAPLLGEVFNDHRVALVAAAVPGVMLLHSLTIVPDALMQRAFRFAPRMIIAPAVSIAFAATAVVLALRGFGVWSMVIGHYVSMVVWVVLSWSLARWRPFRGRFDFRLWREMGRFSLPLAFDNFAERLRELLEQLIIGRALGTTNLGQFRYAFRIGSIPTIGIVQGASYVLFPAFAKIAGDAERFRAAFLRALSWLWLAALPVCALMLVVGEPVVVLLLGQEWRPAGTATQALAGMGLGIALATVGAEAAKGAGRSSLLTWQAVLQLVLGLSLVVLLVPYGLVGVGIAISSTQLVIGVVAIISVRSVVGVSFRDIGAALAPATAAAVLALAAAAPLRLTLLDGDSHGVLHVVAVVCGIVAAFLAVYLVTVRVLDPEKFRAVGRVLARRKGAGVTS</sequence>
<protein>
    <submittedName>
        <fullName evidence="8">Oligosaccharide flippase family protein</fullName>
    </submittedName>
</protein>
<evidence type="ECO:0000256" key="5">
    <source>
        <dbReference type="ARBA" id="ARBA00022989"/>
    </source>
</evidence>
<evidence type="ECO:0000256" key="7">
    <source>
        <dbReference type="SAM" id="Phobius"/>
    </source>
</evidence>
<evidence type="ECO:0000256" key="4">
    <source>
        <dbReference type="ARBA" id="ARBA00022692"/>
    </source>
</evidence>
<proteinExistence type="inferred from homology"/>
<feature type="transmembrane region" description="Helical" evidence="7">
    <location>
        <begin position="121"/>
        <end position="144"/>
    </location>
</feature>
<dbReference type="PANTHER" id="PTHR30250:SF10">
    <property type="entry name" value="LIPOPOLYSACCHARIDE BIOSYNTHESIS PROTEIN WZXC"/>
    <property type="match status" value="1"/>
</dbReference>
<feature type="transmembrane region" description="Helical" evidence="7">
    <location>
        <begin position="21"/>
        <end position="41"/>
    </location>
</feature>
<keyword evidence="3" id="KW-1003">Cell membrane</keyword>
<dbReference type="GO" id="GO:0005886">
    <property type="term" value="C:plasma membrane"/>
    <property type="evidence" value="ECO:0007669"/>
    <property type="project" value="UniProtKB-SubCell"/>
</dbReference>
<evidence type="ECO:0000256" key="3">
    <source>
        <dbReference type="ARBA" id="ARBA00022475"/>
    </source>
</evidence>
<comment type="caution">
    <text evidence="8">The sequence shown here is derived from an EMBL/GenBank/DDBJ whole genome shotgun (WGS) entry which is preliminary data.</text>
</comment>
<comment type="subcellular location">
    <subcellularLocation>
        <location evidence="1">Cell membrane</location>
        <topology evidence="1">Multi-pass membrane protein</topology>
    </subcellularLocation>
</comment>
<feature type="transmembrane region" description="Helical" evidence="7">
    <location>
        <begin position="301"/>
        <end position="326"/>
    </location>
</feature>
<evidence type="ECO:0000256" key="6">
    <source>
        <dbReference type="ARBA" id="ARBA00023136"/>
    </source>
</evidence>
<feature type="transmembrane region" description="Helical" evidence="7">
    <location>
        <begin position="89"/>
        <end position="109"/>
    </location>
</feature>
<dbReference type="InterPro" id="IPR050833">
    <property type="entry name" value="Poly_Biosynth_Transport"/>
</dbReference>
<comment type="similarity">
    <text evidence="2">Belongs to the polysaccharide synthase family.</text>
</comment>
<feature type="transmembrane region" description="Helical" evidence="7">
    <location>
        <begin position="180"/>
        <end position="201"/>
    </location>
</feature>
<feature type="transmembrane region" description="Helical" evidence="7">
    <location>
        <begin position="364"/>
        <end position="384"/>
    </location>
</feature>